<accession>A0A5C6DP51</accession>
<keyword evidence="5 7" id="KW-1133">Transmembrane helix</keyword>
<comment type="caution">
    <text evidence="8">The sequence shown here is derived from an EMBL/GenBank/DDBJ whole genome shotgun (WGS) entry which is preliminary data.</text>
</comment>
<feature type="transmembrane region" description="Helical" evidence="7">
    <location>
        <begin position="412"/>
        <end position="431"/>
    </location>
</feature>
<dbReference type="GO" id="GO:0005886">
    <property type="term" value="C:plasma membrane"/>
    <property type="evidence" value="ECO:0007669"/>
    <property type="project" value="UniProtKB-SubCell"/>
</dbReference>
<reference evidence="8 9" key="1">
    <citation type="submission" date="2019-02" db="EMBL/GenBank/DDBJ databases">
        <title>Deep-cultivation of Planctomycetes and their phenomic and genomic characterization uncovers novel biology.</title>
        <authorList>
            <person name="Wiegand S."/>
            <person name="Jogler M."/>
            <person name="Boedeker C."/>
            <person name="Pinto D."/>
            <person name="Vollmers J."/>
            <person name="Rivas-Marin E."/>
            <person name="Kohn T."/>
            <person name="Peeters S.H."/>
            <person name="Heuer A."/>
            <person name="Rast P."/>
            <person name="Oberbeckmann S."/>
            <person name="Bunk B."/>
            <person name="Jeske O."/>
            <person name="Meyerdierks A."/>
            <person name="Storesund J.E."/>
            <person name="Kallscheuer N."/>
            <person name="Luecker S."/>
            <person name="Lage O.M."/>
            <person name="Pohl T."/>
            <person name="Merkel B.J."/>
            <person name="Hornburger P."/>
            <person name="Mueller R.-W."/>
            <person name="Bruemmer F."/>
            <person name="Labrenz M."/>
            <person name="Spormann A.M."/>
            <person name="Op Den Camp H."/>
            <person name="Overmann J."/>
            <person name="Amann R."/>
            <person name="Jetten M.S.M."/>
            <person name="Mascher T."/>
            <person name="Medema M.H."/>
            <person name="Devos D.P."/>
            <person name="Kaster A.-K."/>
            <person name="Ovreas L."/>
            <person name="Rohde M."/>
            <person name="Galperin M.Y."/>
            <person name="Jogler C."/>
        </authorList>
    </citation>
    <scope>NUCLEOTIDE SEQUENCE [LARGE SCALE GENOMIC DNA]</scope>
    <source>
        <strain evidence="8 9">Q31b</strain>
    </source>
</reference>
<dbReference type="Pfam" id="PF13440">
    <property type="entry name" value="Polysacc_synt_3"/>
    <property type="match status" value="1"/>
</dbReference>
<evidence type="ECO:0000256" key="4">
    <source>
        <dbReference type="ARBA" id="ARBA00022692"/>
    </source>
</evidence>
<keyword evidence="9" id="KW-1185">Reference proteome</keyword>
<dbReference type="Proteomes" id="UP000315471">
    <property type="component" value="Unassembled WGS sequence"/>
</dbReference>
<dbReference type="InterPro" id="IPR050833">
    <property type="entry name" value="Poly_Biosynth_Transport"/>
</dbReference>
<protein>
    <submittedName>
        <fullName evidence="8">Lipopolysaccharide biosynthesis protein WzxC</fullName>
    </submittedName>
</protein>
<feature type="transmembrane region" description="Helical" evidence="7">
    <location>
        <begin position="109"/>
        <end position="131"/>
    </location>
</feature>
<feature type="transmembrane region" description="Helical" evidence="7">
    <location>
        <begin position="285"/>
        <end position="304"/>
    </location>
</feature>
<organism evidence="8 9">
    <name type="scientific">Novipirellula aureliae</name>
    <dbReference type="NCBI Taxonomy" id="2527966"/>
    <lineage>
        <taxon>Bacteria</taxon>
        <taxon>Pseudomonadati</taxon>
        <taxon>Planctomycetota</taxon>
        <taxon>Planctomycetia</taxon>
        <taxon>Pirellulales</taxon>
        <taxon>Pirellulaceae</taxon>
        <taxon>Novipirellula</taxon>
    </lineage>
</organism>
<dbReference type="CDD" id="cd13127">
    <property type="entry name" value="MATE_tuaB_like"/>
    <property type="match status" value="1"/>
</dbReference>
<keyword evidence="4 7" id="KW-0812">Transmembrane</keyword>
<evidence type="ECO:0000256" key="1">
    <source>
        <dbReference type="ARBA" id="ARBA00004651"/>
    </source>
</evidence>
<keyword evidence="6 7" id="KW-0472">Membrane</keyword>
<evidence type="ECO:0000256" key="7">
    <source>
        <dbReference type="SAM" id="Phobius"/>
    </source>
</evidence>
<keyword evidence="3" id="KW-1003">Cell membrane</keyword>
<dbReference type="EMBL" id="SJPY01000007">
    <property type="protein sequence ID" value="TWU37657.1"/>
    <property type="molecule type" value="Genomic_DNA"/>
</dbReference>
<dbReference type="PANTHER" id="PTHR30250">
    <property type="entry name" value="PST FAMILY PREDICTED COLANIC ACID TRANSPORTER"/>
    <property type="match status" value="1"/>
</dbReference>
<feature type="transmembrane region" description="Helical" evidence="7">
    <location>
        <begin position="316"/>
        <end position="336"/>
    </location>
</feature>
<gene>
    <name evidence="8" type="primary">wzxC</name>
    <name evidence="8" type="ORF">Q31b_44450</name>
</gene>
<evidence type="ECO:0000256" key="5">
    <source>
        <dbReference type="ARBA" id="ARBA00022989"/>
    </source>
</evidence>
<proteinExistence type="inferred from homology"/>
<feature type="transmembrane region" description="Helical" evidence="7">
    <location>
        <begin position="168"/>
        <end position="188"/>
    </location>
</feature>
<dbReference type="AlphaFoldDB" id="A0A5C6DP51"/>
<evidence type="ECO:0000256" key="2">
    <source>
        <dbReference type="ARBA" id="ARBA00007430"/>
    </source>
</evidence>
<sequence length="486" mass="54250">MQARTISGVLWNFGEQLAGRGIGIAVQLLLARLLVPEDYGLVAMMAVFIAVGNSLMDSGFTQALIRLPDAKQVDFNTAFYSNLCLGLLSYALLFVSAPLVANFYDEPRLVLLIRIASLSILIGSFQVVQLSHLAREINFRLKVWITLPSGIVAGLLAVILAALGFGVWALVAQTIIASLLKLILLWSFQKWRPTLSFSRNSFKTLYSFGCKLFASSLLDTIFNNVYVIVIAKMFSTPLAGLYFFADRLQRLVIQQLFMSITTVTYPALAMVQDDNQRLKMAYRKILLTTSFVVFPVLMLMAALAEPLFEFLLEEKWLPAAPMLRLMCVAALFYPLSSLNLNILKVKGRSDLFLGLEIIKKILISVVLLVSVRYGITGILYGRIFTACLAFAPNSYYSIELLGYSLREQIRDVFPSLCLSLVIGIVSYQISIHVDWHSLSKLILLGVLSTTAYLSLAKLFRFEALSIVTGIFFNRIQLLRRPKTTPC</sequence>
<feature type="transmembrane region" description="Helical" evidence="7">
    <location>
        <begin position="451"/>
        <end position="472"/>
    </location>
</feature>
<evidence type="ECO:0000256" key="3">
    <source>
        <dbReference type="ARBA" id="ARBA00022475"/>
    </source>
</evidence>
<dbReference type="PANTHER" id="PTHR30250:SF10">
    <property type="entry name" value="LIPOPOLYSACCHARIDE BIOSYNTHESIS PROTEIN WZXC"/>
    <property type="match status" value="1"/>
</dbReference>
<comment type="similarity">
    <text evidence="2">Belongs to the polysaccharide synthase family.</text>
</comment>
<evidence type="ECO:0000256" key="6">
    <source>
        <dbReference type="ARBA" id="ARBA00023136"/>
    </source>
</evidence>
<evidence type="ECO:0000313" key="9">
    <source>
        <dbReference type="Proteomes" id="UP000315471"/>
    </source>
</evidence>
<feature type="transmembrane region" description="Helical" evidence="7">
    <location>
        <begin position="357"/>
        <end position="375"/>
    </location>
</feature>
<feature type="transmembrane region" description="Helical" evidence="7">
    <location>
        <begin position="77"/>
        <end position="97"/>
    </location>
</feature>
<name>A0A5C6DP51_9BACT</name>
<feature type="transmembrane region" description="Helical" evidence="7">
    <location>
        <begin position="381"/>
        <end position="405"/>
    </location>
</feature>
<evidence type="ECO:0000313" key="8">
    <source>
        <dbReference type="EMBL" id="TWU37657.1"/>
    </source>
</evidence>
<comment type="subcellular location">
    <subcellularLocation>
        <location evidence="1">Cell membrane</location>
        <topology evidence="1">Multi-pass membrane protein</topology>
    </subcellularLocation>
</comment>
<feature type="transmembrane region" description="Helical" evidence="7">
    <location>
        <begin position="143"/>
        <end position="162"/>
    </location>
</feature>
<feature type="transmembrane region" description="Helical" evidence="7">
    <location>
        <begin position="39"/>
        <end position="56"/>
    </location>
</feature>